<dbReference type="AlphaFoldDB" id="A0A3N0YHF8"/>
<reference evidence="3 4" key="1">
    <citation type="submission" date="2018-10" db="EMBL/GenBank/DDBJ databases">
        <title>Genome assembly for a Yunnan-Guizhou Plateau 3E fish, Anabarilius grahami (Regan), and its evolutionary and genetic applications.</title>
        <authorList>
            <person name="Jiang W."/>
        </authorList>
    </citation>
    <scope>NUCLEOTIDE SEQUENCE [LARGE SCALE GENOMIC DNA]</scope>
    <source>
        <strain evidence="3">AG-KIZ</strain>
        <tissue evidence="3">Muscle</tissue>
    </source>
</reference>
<evidence type="ECO:0000256" key="1">
    <source>
        <dbReference type="SAM" id="MobiDB-lite"/>
    </source>
</evidence>
<organism evidence="3 4">
    <name type="scientific">Anabarilius grahami</name>
    <name type="common">Kanglang fish</name>
    <name type="synonym">Barilius grahami</name>
    <dbReference type="NCBI Taxonomy" id="495550"/>
    <lineage>
        <taxon>Eukaryota</taxon>
        <taxon>Metazoa</taxon>
        <taxon>Chordata</taxon>
        <taxon>Craniata</taxon>
        <taxon>Vertebrata</taxon>
        <taxon>Euteleostomi</taxon>
        <taxon>Actinopterygii</taxon>
        <taxon>Neopterygii</taxon>
        <taxon>Teleostei</taxon>
        <taxon>Ostariophysi</taxon>
        <taxon>Cypriniformes</taxon>
        <taxon>Xenocyprididae</taxon>
        <taxon>Xenocypridinae</taxon>
        <taxon>Xenocypridinae incertae sedis</taxon>
        <taxon>Anabarilius</taxon>
    </lineage>
</organism>
<dbReference type="InterPro" id="IPR006578">
    <property type="entry name" value="MADF-dom"/>
</dbReference>
<dbReference type="Pfam" id="PF10545">
    <property type="entry name" value="MADF_DNA_bdg"/>
    <property type="match status" value="1"/>
</dbReference>
<feature type="region of interest" description="Disordered" evidence="1">
    <location>
        <begin position="35"/>
        <end position="78"/>
    </location>
</feature>
<accession>A0A3N0YHF8</accession>
<name>A0A3N0YHF8_ANAGA</name>
<feature type="domain" description="MADF" evidence="2">
    <location>
        <begin position="5"/>
        <end position="48"/>
    </location>
</feature>
<protein>
    <recommendedName>
        <fullName evidence="2">MADF domain-containing protein</fullName>
    </recommendedName>
</protein>
<evidence type="ECO:0000313" key="4">
    <source>
        <dbReference type="Proteomes" id="UP000281406"/>
    </source>
</evidence>
<proteinExistence type="predicted"/>
<dbReference type="OrthoDB" id="5803771at2759"/>
<dbReference type="Proteomes" id="UP000281406">
    <property type="component" value="Unassembled WGS sequence"/>
</dbReference>
<evidence type="ECO:0000259" key="2">
    <source>
        <dbReference type="Pfam" id="PF10545"/>
    </source>
</evidence>
<comment type="caution">
    <text evidence="3">The sequence shown here is derived from an EMBL/GenBank/DDBJ whole genome shotgun (WGS) entry which is preliminary data.</text>
</comment>
<evidence type="ECO:0000313" key="3">
    <source>
        <dbReference type="EMBL" id="ROL45238.1"/>
    </source>
</evidence>
<dbReference type="EMBL" id="RJVU01042598">
    <property type="protein sequence ID" value="ROL45238.1"/>
    <property type="molecule type" value="Genomic_DNA"/>
</dbReference>
<gene>
    <name evidence="3" type="ORF">DPX16_17849</name>
</gene>
<keyword evidence="4" id="KW-1185">Reference proteome</keyword>
<sequence length="161" mass="18059">MEEKLIIAVGNHPVLYDQSLYTYLDTNRRDQAWKEVAETVGESEPEEDSQVREDSQSITQEAPSSIGDKAGSDAGGQNLTKLSNTLLVQYYQGGLIVANYAGRQTEQEETVEVTNKGRKRKRKDMSCFERELLAEIEPLMQGGDTSATKLRGFQRRTQLPT</sequence>